<gene>
    <name evidence="2" type="ORF">Poly21_24860</name>
</gene>
<accession>A0A5C6BV22</accession>
<dbReference type="Proteomes" id="UP000319908">
    <property type="component" value="Unassembled WGS sequence"/>
</dbReference>
<reference evidence="2 3" key="1">
    <citation type="journal article" date="2020" name="Antonie Van Leeuwenhoek">
        <title>Rhodopirellula heiligendammensis sp. nov., Rhodopirellula pilleata sp. nov., and Rhodopirellula solitaria sp. nov. isolated from natural or artificial marine surfaces in Northern Germany and California, USA, and emended description of the genus Rhodopirellula.</title>
        <authorList>
            <person name="Kallscheuer N."/>
            <person name="Wiegand S."/>
            <person name="Jogler M."/>
            <person name="Boedeker C."/>
            <person name="Peeters S.H."/>
            <person name="Rast P."/>
            <person name="Heuer A."/>
            <person name="Jetten M.S.M."/>
            <person name="Rohde M."/>
            <person name="Jogler C."/>
        </authorList>
    </citation>
    <scope>NUCLEOTIDE SEQUENCE [LARGE SCALE GENOMIC DNA]</scope>
    <source>
        <strain evidence="2 3">Poly21</strain>
    </source>
</reference>
<dbReference type="Pfam" id="PF09919">
    <property type="entry name" value="DUF2149"/>
    <property type="match status" value="1"/>
</dbReference>
<dbReference type="OrthoDB" id="199365at2"/>
<dbReference type="AlphaFoldDB" id="A0A5C6BV22"/>
<evidence type="ECO:0000313" key="3">
    <source>
        <dbReference type="Proteomes" id="UP000319908"/>
    </source>
</evidence>
<name>A0A5C6BV22_9BACT</name>
<evidence type="ECO:0000256" key="1">
    <source>
        <dbReference type="SAM" id="Phobius"/>
    </source>
</evidence>
<keyword evidence="1" id="KW-1133">Transmembrane helix</keyword>
<dbReference type="EMBL" id="SJPU01000002">
    <property type="protein sequence ID" value="TWU15291.1"/>
    <property type="molecule type" value="Genomic_DNA"/>
</dbReference>
<sequence length="110" mass="12231">MSDRRIKILDDEDTDPMLSSINLVDVFLVAMAMLMIGLMRHPMTEMMHGDFTLIRNEGESSMEIVVREGETLTRFQSTGSSSEGTGTAAGTAYRMKDGSMVYVPHKEEGH</sequence>
<feature type="transmembrane region" description="Helical" evidence="1">
    <location>
        <begin position="20"/>
        <end position="39"/>
    </location>
</feature>
<keyword evidence="3" id="KW-1185">Reference proteome</keyword>
<proteinExistence type="predicted"/>
<keyword evidence="1" id="KW-0812">Transmembrane</keyword>
<evidence type="ECO:0008006" key="4">
    <source>
        <dbReference type="Google" id="ProtNLM"/>
    </source>
</evidence>
<evidence type="ECO:0000313" key="2">
    <source>
        <dbReference type="EMBL" id="TWU15291.1"/>
    </source>
</evidence>
<dbReference type="RefSeq" id="WP_146407199.1">
    <property type="nucleotide sequence ID" value="NZ_SJPU01000002.1"/>
</dbReference>
<keyword evidence="1" id="KW-0472">Membrane</keyword>
<dbReference type="InterPro" id="IPR018676">
    <property type="entry name" value="DUF2149"/>
</dbReference>
<comment type="caution">
    <text evidence="2">The sequence shown here is derived from an EMBL/GenBank/DDBJ whole genome shotgun (WGS) entry which is preliminary data.</text>
</comment>
<organism evidence="2 3">
    <name type="scientific">Allorhodopirellula heiligendammensis</name>
    <dbReference type="NCBI Taxonomy" id="2714739"/>
    <lineage>
        <taxon>Bacteria</taxon>
        <taxon>Pseudomonadati</taxon>
        <taxon>Planctomycetota</taxon>
        <taxon>Planctomycetia</taxon>
        <taxon>Pirellulales</taxon>
        <taxon>Pirellulaceae</taxon>
        <taxon>Allorhodopirellula</taxon>
    </lineage>
</organism>
<protein>
    <recommendedName>
        <fullName evidence="4">DUF2149 domain-containing protein</fullName>
    </recommendedName>
</protein>